<keyword evidence="9" id="KW-1185">Reference proteome</keyword>
<reference evidence="8" key="1">
    <citation type="submission" date="2014-12" db="EMBL/GenBank/DDBJ databases">
        <title>The draft genome of the Tatumella morbirosei type strain, LMG23360T isolated from pineapple rot.</title>
        <authorList>
            <person name="Smits T.H."/>
            <person name="Palmer M."/>
            <person name="Venter S.N."/>
            <person name="Duffy B."/>
            <person name="Steenkamp E.T."/>
            <person name="Chan W.Y."/>
            <person name="Coutinho T.A."/>
            <person name="Coetzee M.P."/>
            <person name="De Maayer P."/>
        </authorList>
    </citation>
    <scope>NUCLEOTIDE SEQUENCE [LARGE SCALE GENOMIC DNA]</scope>
    <source>
        <strain evidence="8">LMG 23360</strain>
    </source>
</reference>
<dbReference type="AlphaFoldDB" id="A0A095TUG8"/>
<evidence type="ECO:0000256" key="2">
    <source>
        <dbReference type="ARBA" id="ARBA00022448"/>
    </source>
</evidence>
<feature type="transmembrane region" description="Helical" evidence="6">
    <location>
        <begin position="156"/>
        <end position="174"/>
    </location>
</feature>
<feature type="transmembrane region" description="Helical" evidence="6">
    <location>
        <begin position="324"/>
        <end position="347"/>
    </location>
</feature>
<evidence type="ECO:0000256" key="3">
    <source>
        <dbReference type="ARBA" id="ARBA00022692"/>
    </source>
</evidence>
<gene>
    <name evidence="8" type="ORF">HA49_00595</name>
</gene>
<evidence type="ECO:0000256" key="4">
    <source>
        <dbReference type="ARBA" id="ARBA00022989"/>
    </source>
</evidence>
<proteinExistence type="predicted"/>
<feature type="transmembrane region" description="Helical" evidence="6">
    <location>
        <begin position="122"/>
        <end position="144"/>
    </location>
</feature>
<feature type="transmembrane region" description="Helical" evidence="6">
    <location>
        <begin position="221"/>
        <end position="240"/>
    </location>
</feature>
<name>A0A095TUG8_9GAMM</name>
<evidence type="ECO:0000259" key="7">
    <source>
        <dbReference type="PROSITE" id="PS50850"/>
    </source>
</evidence>
<accession>A0A095TUG8</accession>
<evidence type="ECO:0000313" key="8">
    <source>
        <dbReference type="EMBL" id="KGD80204.1"/>
    </source>
</evidence>
<dbReference type="PANTHER" id="PTHR42718:SF9">
    <property type="entry name" value="MAJOR FACILITATOR SUPERFAMILY MULTIDRUG TRANSPORTER MFSC"/>
    <property type="match status" value="1"/>
</dbReference>
<comment type="caution">
    <text evidence="8">The sequence shown here is derived from an EMBL/GenBank/DDBJ whole genome shotgun (WGS) entry which is preliminary data.</text>
</comment>
<evidence type="ECO:0000256" key="6">
    <source>
        <dbReference type="SAM" id="Phobius"/>
    </source>
</evidence>
<feature type="transmembrane region" description="Helical" evidence="6">
    <location>
        <begin position="186"/>
        <end position="209"/>
    </location>
</feature>
<comment type="subcellular location">
    <subcellularLocation>
        <location evidence="1">Membrane</location>
        <topology evidence="1">Multi-pass membrane protein</topology>
    </subcellularLocation>
</comment>
<feature type="transmembrane region" description="Helical" evidence="6">
    <location>
        <begin position="288"/>
        <end position="312"/>
    </location>
</feature>
<dbReference type="InterPro" id="IPR020846">
    <property type="entry name" value="MFS_dom"/>
</dbReference>
<keyword evidence="2" id="KW-0813">Transport</keyword>
<feature type="transmembrane region" description="Helical" evidence="6">
    <location>
        <begin position="416"/>
        <end position="436"/>
    </location>
</feature>
<dbReference type="GO" id="GO:0022857">
    <property type="term" value="F:transmembrane transporter activity"/>
    <property type="evidence" value="ECO:0007669"/>
    <property type="project" value="InterPro"/>
</dbReference>
<keyword evidence="5 6" id="KW-0472">Membrane</keyword>
<sequence length="534" mass="57292">MSQPATLPAPGSTPGAAPASPPAFSLRLACGLLGVLLAAMLAGLSDRLPGLALADISGALGFSHDGASWLNTAYAAGELAVMPFATWCAITFSLRRFHLWMLGTTLALAAVLPFLHALSVMIIVRAIQGFTAGALIPLLMMSALRFLPLSIRLHGLALYAMTATFAPNIALWLASLAVDKLSDWHWIYWIMLPPGLLAFILVAWGIPVMPPALARIKQGNWFGMAFGIPGLSLLAIGLDQGVRLDWFNSPVICAAFLCAAVFCSIFIISEWFHPTPFIRLQLLERRNLWLGFILFICLLVIMSTAVVLPATILEDIQGFRLPQVAVMGLMVGVPQLVIGPLVALLLYQPWVDARKTFALGLLCIALSCWLNTRITDQWMTAQFTTSVLLQMIGQPLSIISLLFLATSVVQPMEGPYVSGIINTLRAAGTVFGAALIEQISYLRGSFHSEMLLNNLGGRWPEASSSVSTGQVAEWVSQQSALLSTADIYYLFTFVTLLLIPAVLCLKYIPAPRLPASTPPAAPAPASPSTTASNG</sequence>
<dbReference type="Gene3D" id="1.20.1250.20">
    <property type="entry name" value="MFS general substrate transporter like domains"/>
    <property type="match status" value="2"/>
</dbReference>
<dbReference type="InterPro" id="IPR036259">
    <property type="entry name" value="MFS_trans_sf"/>
</dbReference>
<dbReference type="EMBL" id="JPKR02000005">
    <property type="protein sequence ID" value="KGD80204.1"/>
    <property type="molecule type" value="Genomic_DNA"/>
</dbReference>
<dbReference type="GO" id="GO:0016020">
    <property type="term" value="C:membrane"/>
    <property type="evidence" value="ECO:0007669"/>
    <property type="project" value="UniProtKB-SubCell"/>
</dbReference>
<dbReference type="STRING" id="642227.HA49_00595"/>
<dbReference type="PROSITE" id="PS50850">
    <property type="entry name" value="MFS"/>
    <property type="match status" value="1"/>
</dbReference>
<dbReference type="Pfam" id="PF07690">
    <property type="entry name" value="MFS_1"/>
    <property type="match status" value="1"/>
</dbReference>
<evidence type="ECO:0000256" key="1">
    <source>
        <dbReference type="ARBA" id="ARBA00004141"/>
    </source>
</evidence>
<dbReference type="SUPFAM" id="SSF103473">
    <property type="entry name" value="MFS general substrate transporter"/>
    <property type="match status" value="1"/>
</dbReference>
<feature type="transmembrane region" description="Helical" evidence="6">
    <location>
        <begin position="24"/>
        <end position="44"/>
    </location>
</feature>
<keyword evidence="3 6" id="KW-0812">Transmembrane</keyword>
<evidence type="ECO:0000313" key="9">
    <source>
        <dbReference type="Proteomes" id="UP000029577"/>
    </source>
</evidence>
<dbReference type="OrthoDB" id="9812221at2"/>
<organism evidence="8 9">
    <name type="scientific">Tatumella morbirosei</name>
    <dbReference type="NCBI Taxonomy" id="642227"/>
    <lineage>
        <taxon>Bacteria</taxon>
        <taxon>Pseudomonadati</taxon>
        <taxon>Pseudomonadota</taxon>
        <taxon>Gammaproteobacteria</taxon>
        <taxon>Enterobacterales</taxon>
        <taxon>Erwiniaceae</taxon>
        <taxon>Tatumella</taxon>
    </lineage>
</organism>
<dbReference type="PANTHER" id="PTHR42718">
    <property type="entry name" value="MAJOR FACILITATOR SUPERFAMILY MULTIDRUG TRANSPORTER MFSC"/>
    <property type="match status" value="1"/>
</dbReference>
<feature type="transmembrane region" description="Helical" evidence="6">
    <location>
        <begin position="246"/>
        <end position="268"/>
    </location>
</feature>
<feature type="transmembrane region" description="Helical" evidence="6">
    <location>
        <begin position="387"/>
        <end position="409"/>
    </location>
</feature>
<dbReference type="InterPro" id="IPR011701">
    <property type="entry name" value="MFS"/>
</dbReference>
<feature type="domain" description="Major facilitator superfamily (MFS) profile" evidence="7">
    <location>
        <begin position="31"/>
        <end position="503"/>
    </location>
</feature>
<keyword evidence="4 6" id="KW-1133">Transmembrane helix</keyword>
<protein>
    <submittedName>
        <fullName evidence="8">MFS transporter</fullName>
    </submittedName>
</protein>
<dbReference type="Proteomes" id="UP000029577">
    <property type="component" value="Unassembled WGS sequence"/>
</dbReference>
<dbReference type="RefSeq" id="WP_038015549.1">
    <property type="nucleotide sequence ID" value="NZ_JPKR02000005.1"/>
</dbReference>
<feature type="transmembrane region" description="Helical" evidence="6">
    <location>
        <begin position="487"/>
        <end position="508"/>
    </location>
</feature>
<feature type="transmembrane region" description="Helical" evidence="6">
    <location>
        <begin position="97"/>
        <end position="116"/>
    </location>
</feature>
<dbReference type="eggNOG" id="COG2814">
    <property type="taxonomic scope" value="Bacteria"/>
</dbReference>
<evidence type="ECO:0000256" key="5">
    <source>
        <dbReference type="ARBA" id="ARBA00023136"/>
    </source>
</evidence>